<dbReference type="InterPro" id="IPR053842">
    <property type="entry name" value="NikA-like"/>
</dbReference>
<dbReference type="Pfam" id="PF21983">
    <property type="entry name" value="NikA-like"/>
    <property type="match status" value="1"/>
</dbReference>
<evidence type="ECO:0000313" key="2">
    <source>
        <dbReference type="Proteomes" id="UP000831921"/>
    </source>
</evidence>
<reference evidence="1 2" key="1">
    <citation type="submission" date="2022-05" db="EMBL/GenBank/DDBJ databases">
        <title>S8-45 Sphingomonas ultraviolaceadurans.</title>
        <authorList>
            <person name="Liu Y."/>
        </authorList>
    </citation>
    <scope>NUCLEOTIDE SEQUENCE [LARGE SCALE GENOMIC DNA]</scope>
    <source>
        <strain evidence="1 2">S8-45</strain>
    </source>
</reference>
<dbReference type="Proteomes" id="UP000831921">
    <property type="component" value="Chromosome"/>
</dbReference>
<gene>
    <name evidence="1" type="ORF">M1K48_07165</name>
</gene>
<dbReference type="EMBL" id="CP097253">
    <property type="protein sequence ID" value="UUR06741.1"/>
    <property type="molecule type" value="Genomic_DNA"/>
</dbReference>
<dbReference type="RefSeq" id="WP_249453896.1">
    <property type="nucleotide sequence ID" value="NZ_CP097253.1"/>
</dbReference>
<name>A0ABY5MS42_9SPHN</name>
<organism evidence="1 2">
    <name type="scientific">Sphingomonas glaciei</name>
    <dbReference type="NCBI Taxonomy" id="2938948"/>
    <lineage>
        <taxon>Bacteria</taxon>
        <taxon>Pseudomonadati</taxon>
        <taxon>Pseudomonadota</taxon>
        <taxon>Alphaproteobacteria</taxon>
        <taxon>Sphingomonadales</taxon>
        <taxon>Sphingomonadaceae</taxon>
        <taxon>Sphingomonas</taxon>
    </lineage>
</organism>
<sequence length="99" mass="11111">MKKNSEDDSAGMVEVTFRLPRDEAGELDRAAEASLMNRSEYIRFLLRGRPVVSDAGLAALRRLIQIHGLVQAREECGELNTTLRELIPVLAKAVRHRLV</sequence>
<evidence type="ECO:0000313" key="1">
    <source>
        <dbReference type="EMBL" id="UUR06741.1"/>
    </source>
</evidence>
<protein>
    <submittedName>
        <fullName evidence="1">Ribbon-helix-helix domain-containing protein</fullName>
    </submittedName>
</protein>
<proteinExistence type="predicted"/>
<accession>A0ABY5MS42</accession>
<keyword evidence="2" id="KW-1185">Reference proteome</keyword>